<evidence type="ECO:0000256" key="5">
    <source>
        <dbReference type="ARBA" id="ARBA00022741"/>
    </source>
</evidence>
<evidence type="ECO:0000256" key="8">
    <source>
        <dbReference type="ARBA" id="ARBA00023146"/>
    </source>
</evidence>
<dbReference type="FunFam" id="1.10.730.10:FF:000008">
    <property type="entry name" value="Arginine--tRNA ligase"/>
    <property type="match status" value="1"/>
</dbReference>
<evidence type="ECO:0000313" key="15">
    <source>
        <dbReference type="EMBL" id="EIC21975.1"/>
    </source>
</evidence>
<evidence type="ECO:0000256" key="1">
    <source>
        <dbReference type="ARBA" id="ARBA00004496"/>
    </source>
</evidence>
<evidence type="ECO:0000256" key="3">
    <source>
        <dbReference type="ARBA" id="ARBA00022490"/>
    </source>
</evidence>
<proteinExistence type="inferred from homology"/>
<dbReference type="InterPro" id="IPR036695">
    <property type="entry name" value="Arg-tRNA-synth_N_sf"/>
</dbReference>
<sequence>MKQALLSLVEQAWAALASQDGFDPSAAQGRAQIDRARDPAHGDFATNAALVLAKTARSKPRDLAARLLAHLPGSPLVARVEIAGPGFINFFLAEEAYLRLIPEILAAGPAYGRCDQGAGARVQVEFVSANPTGPLHVGHGRGAAYGAVVANLLEAVGYQVHREYYVNDAGRQMDILATSVWLRYLELCGEELRFPANGYRGDYVWDIAAALHREHGDAYRAEASTVFEGVPKDAPSADELSETGEPLPGAPTGDKEAHIDALIAHAQQLLGDNRYRLVFELGLNTILDDIRDDLAGFGVEYQEWYSERSLAASGAVTKAVERLRAAGHVYEHEGALWFRSSDFGDEKDRVLVRENGQGTYFASDIAYHADKLERGFSRVFDIWGADHHGYVPRVKAALQALGDDPARLEVLLVQFAILYRNGQKVQMSTRSGDFVTLRELRKEVGKDAARFFYIMRRCEQHLDFDLDLAKSQSNDNPVYYVQYAHARIESVLRQAAEKNLPIEGTAGMDQLARLREPHEQTLVRTLSRYPEVILAAALEAEPHQLTAYLRELATDFHAYYNAHQFIVEDQPLREARGALILAVRQVLRNGLGLIGVSAPEAM</sequence>
<dbReference type="SUPFAM" id="SSF47323">
    <property type="entry name" value="Anticodon-binding domain of a subclass of class I aminoacyl-tRNA synthetases"/>
    <property type="match status" value="1"/>
</dbReference>
<evidence type="ECO:0000256" key="12">
    <source>
        <dbReference type="SAM" id="MobiDB-lite"/>
    </source>
</evidence>
<organism evidence="15 16">
    <name type="scientific">Thiorhodovibrio frisius</name>
    <dbReference type="NCBI Taxonomy" id="631362"/>
    <lineage>
        <taxon>Bacteria</taxon>
        <taxon>Pseudomonadati</taxon>
        <taxon>Pseudomonadota</taxon>
        <taxon>Gammaproteobacteria</taxon>
        <taxon>Chromatiales</taxon>
        <taxon>Chromatiaceae</taxon>
        <taxon>Thiorhodovibrio</taxon>
    </lineage>
</organism>
<dbReference type="Pfam" id="PF00750">
    <property type="entry name" value="tRNA-synt_1d"/>
    <property type="match status" value="2"/>
</dbReference>
<dbReference type="InterPro" id="IPR008909">
    <property type="entry name" value="DALR_anticod-bd"/>
</dbReference>
<dbReference type="SUPFAM" id="SSF52374">
    <property type="entry name" value="Nucleotidylyl transferase"/>
    <property type="match status" value="1"/>
</dbReference>
<dbReference type="GO" id="GO:0005737">
    <property type="term" value="C:cytoplasm"/>
    <property type="evidence" value="ECO:0007669"/>
    <property type="project" value="UniProtKB-SubCell"/>
</dbReference>
<dbReference type="SMART" id="SM00836">
    <property type="entry name" value="DALR_1"/>
    <property type="match status" value="1"/>
</dbReference>
<keyword evidence="16" id="KW-1185">Reference proteome</keyword>
<feature type="domain" description="DALR anticodon binding" evidence="13">
    <location>
        <begin position="481"/>
        <end position="602"/>
    </location>
</feature>
<evidence type="ECO:0000259" key="13">
    <source>
        <dbReference type="SMART" id="SM00836"/>
    </source>
</evidence>
<keyword evidence="6 10" id="KW-0067">ATP-binding</keyword>
<name>H8YZ48_9GAMM</name>
<dbReference type="GO" id="GO:0004814">
    <property type="term" value="F:arginine-tRNA ligase activity"/>
    <property type="evidence" value="ECO:0007669"/>
    <property type="project" value="UniProtKB-UniRule"/>
</dbReference>
<dbReference type="RefSeq" id="WP_009148559.1">
    <property type="nucleotide sequence ID" value="NZ_CP121471.1"/>
</dbReference>
<keyword evidence="5 10" id="KW-0547">Nucleotide-binding</keyword>
<dbReference type="OrthoDB" id="9803211at2"/>
<keyword evidence="8 10" id="KW-0030">Aminoacyl-tRNA synthetase</keyword>
<comment type="catalytic activity">
    <reaction evidence="9 10">
        <text>tRNA(Arg) + L-arginine + ATP = L-arginyl-tRNA(Arg) + AMP + diphosphate</text>
        <dbReference type="Rhea" id="RHEA:20301"/>
        <dbReference type="Rhea" id="RHEA-COMP:9658"/>
        <dbReference type="Rhea" id="RHEA-COMP:9673"/>
        <dbReference type="ChEBI" id="CHEBI:30616"/>
        <dbReference type="ChEBI" id="CHEBI:32682"/>
        <dbReference type="ChEBI" id="CHEBI:33019"/>
        <dbReference type="ChEBI" id="CHEBI:78442"/>
        <dbReference type="ChEBI" id="CHEBI:78513"/>
        <dbReference type="ChEBI" id="CHEBI:456215"/>
        <dbReference type="EC" id="6.1.1.19"/>
    </reaction>
</comment>
<dbReference type="Gene3D" id="3.40.50.620">
    <property type="entry name" value="HUPs"/>
    <property type="match status" value="1"/>
</dbReference>
<dbReference type="HAMAP" id="MF_00123">
    <property type="entry name" value="Arg_tRNA_synth"/>
    <property type="match status" value="1"/>
</dbReference>
<dbReference type="GO" id="GO:0006420">
    <property type="term" value="P:arginyl-tRNA aminoacylation"/>
    <property type="evidence" value="ECO:0007669"/>
    <property type="project" value="UniProtKB-UniRule"/>
</dbReference>
<feature type="region of interest" description="Disordered" evidence="12">
    <location>
        <begin position="231"/>
        <end position="254"/>
    </location>
</feature>
<comment type="subcellular location">
    <subcellularLocation>
        <location evidence="1 10">Cytoplasm</location>
    </subcellularLocation>
</comment>
<protein>
    <recommendedName>
        <fullName evidence="10">Arginine--tRNA ligase</fullName>
        <ecNumber evidence="10">6.1.1.19</ecNumber>
    </recommendedName>
    <alternativeName>
        <fullName evidence="10">Arginyl-tRNA synthetase</fullName>
        <shortName evidence="10">ArgRS</shortName>
    </alternativeName>
</protein>
<evidence type="ECO:0000256" key="10">
    <source>
        <dbReference type="HAMAP-Rule" id="MF_00123"/>
    </source>
</evidence>
<dbReference type="NCBIfam" id="TIGR00456">
    <property type="entry name" value="argS"/>
    <property type="match status" value="1"/>
</dbReference>
<dbReference type="PANTHER" id="PTHR11956:SF5">
    <property type="entry name" value="ARGININE--TRNA LIGASE, CYTOPLASMIC"/>
    <property type="match status" value="1"/>
</dbReference>
<evidence type="ECO:0000256" key="7">
    <source>
        <dbReference type="ARBA" id="ARBA00022917"/>
    </source>
</evidence>
<evidence type="ECO:0000256" key="11">
    <source>
        <dbReference type="RuleBase" id="RU363038"/>
    </source>
</evidence>
<dbReference type="InterPro" id="IPR001278">
    <property type="entry name" value="Arg-tRNA-ligase"/>
</dbReference>
<dbReference type="EC" id="6.1.1.19" evidence="10"/>
<dbReference type="AlphaFoldDB" id="H8YZ48"/>
<reference evidence="16" key="1">
    <citation type="submission" date="2011-06" db="EMBL/GenBank/DDBJ databases">
        <authorList>
            <consortium name="US DOE Joint Genome Institute (JGI-PGF)"/>
            <person name="Lucas S."/>
            <person name="Han J."/>
            <person name="Lapidus A."/>
            <person name="Cheng J.-F."/>
            <person name="Goodwin L."/>
            <person name="Pitluck S."/>
            <person name="Peters L."/>
            <person name="Land M.L."/>
            <person name="Hauser L."/>
            <person name="Vogl K."/>
            <person name="Liu Z."/>
            <person name="Overmann J."/>
            <person name="Frigaard N.-U."/>
            <person name="Bryant D.A."/>
            <person name="Woyke T.J."/>
        </authorList>
    </citation>
    <scope>NUCLEOTIDE SEQUENCE [LARGE SCALE GENOMIC DNA]</scope>
    <source>
        <strain evidence="16">970</strain>
    </source>
</reference>
<dbReference type="InterPro" id="IPR014729">
    <property type="entry name" value="Rossmann-like_a/b/a_fold"/>
</dbReference>
<dbReference type="STRING" id="631362.Thi970DRAFT_02212"/>
<dbReference type="EMBL" id="JH603169">
    <property type="protein sequence ID" value="EIC21975.1"/>
    <property type="molecule type" value="Genomic_DNA"/>
</dbReference>
<dbReference type="Pfam" id="PF05746">
    <property type="entry name" value="DALR_1"/>
    <property type="match status" value="1"/>
</dbReference>
<dbReference type="SUPFAM" id="SSF55190">
    <property type="entry name" value="Arginyl-tRNA synthetase (ArgRS), N-terminal 'additional' domain"/>
    <property type="match status" value="1"/>
</dbReference>
<dbReference type="PROSITE" id="PS00178">
    <property type="entry name" value="AA_TRNA_LIGASE_I"/>
    <property type="match status" value="1"/>
</dbReference>
<evidence type="ECO:0000256" key="9">
    <source>
        <dbReference type="ARBA" id="ARBA00049339"/>
    </source>
</evidence>
<comment type="similarity">
    <text evidence="2 10 11">Belongs to the class-I aminoacyl-tRNA synthetase family.</text>
</comment>
<dbReference type="InterPro" id="IPR005148">
    <property type="entry name" value="Arg-tRNA-synth_N"/>
</dbReference>
<dbReference type="Gene3D" id="3.30.1360.70">
    <property type="entry name" value="Arginyl tRNA synthetase N-terminal domain"/>
    <property type="match status" value="1"/>
</dbReference>
<feature type="short sequence motif" description="'HIGH' region" evidence="10">
    <location>
        <begin position="129"/>
        <end position="139"/>
    </location>
</feature>
<evidence type="ECO:0000256" key="6">
    <source>
        <dbReference type="ARBA" id="ARBA00022840"/>
    </source>
</evidence>
<dbReference type="CDD" id="cd00671">
    <property type="entry name" value="ArgRS_core"/>
    <property type="match status" value="1"/>
</dbReference>
<dbReference type="PRINTS" id="PR01038">
    <property type="entry name" value="TRNASYNTHARG"/>
</dbReference>
<evidence type="ECO:0000259" key="14">
    <source>
        <dbReference type="SMART" id="SM01016"/>
    </source>
</evidence>
<accession>H8YZ48</accession>
<dbReference type="InterPro" id="IPR009080">
    <property type="entry name" value="tRNAsynth_Ia_anticodon-bd"/>
</dbReference>
<dbReference type="Proteomes" id="UP000002964">
    <property type="component" value="Unassembled WGS sequence"/>
</dbReference>
<dbReference type="HOGENOM" id="CLU_006406_0_1_6"/>
<comment type="subunit">
    <text evidence="10">Monomer.</text>
</comment>
<evidence type="ECO:0000256" key="2">
    <source>
        <dbReference type="ARBA" id="ARBA00005594"/>
    </source>
</evidence>
<dbReference type="InterPro" id="IPR001412">
    <property type="entry name" value="aa-tRNA-synth_I_CS"/>
</dbReference>
<gene>
    <name evidence="10" type="primary">argS</name>
    <name evidence="15" type="ORF">Thi970DRAFT_02212</name>
</gene>
<keyword evidence="4 10" id="KW-0436">Ligase</keyword>
<keyword evidence="3 10" id="KW-0963">Cytoplasm</keyword>
<evidence type="ECO:0000256" key="4">
    <source>
        <dbReference type="ARBA" id="ARBA00022598"/>
    </source>
</evidence>
<dbReference type="InterPro" id="IPR035684">
    <property type="entry name" value="ArgRS_core"/>
</dbReference>
<dbReference type="Gene3D" id="1.10.730.10">
    <property type="entry name" value="Isoleucyl-tRNA Synthetase, Domain 1"/>
    <property type="match status" value="1"/>
</dbReference>
<dbReference type="PANTHER" id="PTHR11956">
    <property type="entry name" value="ARGINYL-TRNA SYNTHETASE"/>
    <property type="match status" value="1"/>
</dbReference>
<dbReference type="GO" id="GO:0005524">
    <property type="term" value="F:ATP binding"/>
    <property type="evidence" value="ECO:0007669"/>
    <property type="project" value="UniProtKB-UniRule"/>
</dbReference>
<evidence type="ECO:0000313" key="16">
    <source>
        <dbReference type="Proteomes" id="UP000002964"/>
    </source>
</evidence>
<reference evidence="15 16" key="2">
    <citation type="submission" date="2011-11" db="EMBL/GenBank/DDBJ databases">
        <authorList>
            <consortium name="US DOE Joint Genome Institute"/>
            <person name="Lucas S."/>
            <person name="Han J."/>
            <person name="Lapidus A."/>
            <person name="Cheng J.-F."/>
            <person name="Goodwin L."/>
            <person name="Pitluck S."/>
            <person name="Peters L."/>
            <person name="Ovchinnikova G."/>
            <person name="Zhang X."/>
            <person name="Detter J.C."/>
            <person name="Han C."/>
            <person name="Tapia R."/>
            <person name="Land M."/>
            <person name="Hauser L."/>
            <person name="Kyrpides N."/>
            <person name="Ivanova N."/>
            <person name="Pagani I."/>
            <person name="Vogl K."/>
            <person name="Liu Z."/>
            <person name="Overmann J."/>
            <person name="Frigaard N.-U."/>
            <person name="Bryant D."/>
            <person name="Woyke T."/>
        </authorList>
    </citation>
    <scope>NUCLEOTIDE SEQUENCE [LARGE SCALE GENOMIC DNA]</scope>
    <source>
        <strain evidence="15 16">970</strain>
    </source>
</reference>
<dbReference type="SMART" id="SM01016">
    <property type="entry name" value="Arg_tRNA_synt_N"/>
    <property type="match status" value="1"/>
</dbReference>
<keyword evidence="7 10" id="KW-0648">Protein biosynthesis</keyword>
<dbReference type="FunFam" id="3.30.1360.70:FF:000003">
    <property type="entry name" value="Arginine--tRNA ligase"/>
    <property type="match status" value="1"/>
</dbReference>
<feature type="domain" description="Arginyl tRNA synthetase N-terminal" evidence="14">
    <location>
        <begin position="3"/>
        <end position="92"/>
    </location>
</feature>
<dbReference type="Pfam" id="PF03485">
    <property type="entry name" value="Arg_tRNA_synt_N"/>
    <property type="match status" value="1"/>
</dbReference>
<dbReference type="eggNOG" id="COG0018">
    <property type="taxonomic scope" value="Bacteria"/>
</dbReference>